<feature type="binding site" description="in dimeric form" evidence="19">
    <location>
        <position position="229"/>
    </location>
    <ligand>
        <name>Ca(2+)</name>
        <dbReference type="ChEBI" id="CHEBI:29108"/>
        <label>1</label>
    </ligand>
</feature>
<evidence type="ECO:0000256" key="13">
    <source>
        <dbReference type="ARBA" id="ARBA00022837"/>
    </source>
</evidence>
<dbReference type="InterPro" id="IPR003187">
    <property type="entry name" value="PLipase_A1"/>
</dbReference>
<dbReference type="Gene3D" id="2.40.230.10">
    <property type="entry name" value="Phospholipase A1"/>
    <property type="match status" value="1"/>
</dbReference>
<evidence type="ECO:0000256" key="10">
    <source>
        <dbReference type="ARBA" id="ARBA00022723"/>
    </source>
</evidence>
<evidence type="ECO:0000256" key="8">
    <source>
        <dbReference type="ARBA" id="ARBA00022452"/>
    </source>
</evidence>
<keyword evidence="10 19" id="KW-0479">Metal-binding</keyword>
<feature type="active site" description="Nucleophile" evidence="18">
    <location>
        <position position="226"/>
    </location>
</feature>
<dbReference type="EC" id="3.1.1.4" evidence="6 20"/>
<evidence type="ECO:0000256" key="3">
    <source>
        <dbReference type="ARBA" id="ARBA00010525"/>
    </source>
</evidence>
<dbReference type="GO" id="GO:0009279">
    <property type="term" value="C:cell outer membrane"/>
    <property type="evidence" value="ECO:0007669"/>
    <property type="project" value="UniProtKB-SubCell"/>
</dbReference>
<dbReference type="InterPro" id="IPR036541">
    <property type="entry name" value="PLipase_A1_sf"/>
</dbReference>
<keyword evidence="14 20" id="KW-0442">Lipid degradation</keyword>
<feature type="active site" description="Proton acceptor" evidence="18">
    <location>
        <position position="224"/>
    </location>
</feature>
<evidence type="ECO:0000256" key="1">
    <source>
        <dbReference type="ARBA" id="ARBA00000111"/>
    </source>
</evidence>
<reference evidence="21 22" key="1">
    <citation type="submission" date="2016-10" db="EMBL/GenBank/DDBJ databases">
        <authorList>
            <person name="de Groot N.N."/>
        </authorList>
    </citation>
    <scope>NUCLEOTIDE SEQUENCE [LARGE SCALE GENOMIC DNA]</scope>
    <source>
        <strain evidence="21">MBHS1</strain>
    </source>
</reference>
<dbReference type="SUPFAM" id="SSF56931">
    <property type="entry name" value="Outer membrane phospholipase A (OMPLA)"/>
    <property type="match status" value="1"/>
</dbReference>
<comment type="catalytic activity">
    <reaction evidence="1 20">
        <text>a 1,2-diacyl-sn-glycero-3-phosphocholine + H2O = a 2-acyl-sn-glycero-3-phosphocholine + a fatty acid + H(+)</text>
        <dbReference type="Rhea" id="RHEA:18689"/>
        <dbReference type="ChEBI" id="CHEBI:15377"/>
        <dbReference type="ChEBI" id="CHEBI:15378"/>
        <dbReference type="ChEBI" id="CHEBI:28868"/>
        <dbReference type="ChEBI" id="CHEBI:57643"/>
        <dbReference type="ChEBI" id="CHEBI:57875"/>
        <dbReference type="EC" id="3.1.1.32"/>
    </reaction>
</comment>
<feature type="binding site" description="in dimeric form" evidence="19">
    <location>
        <position position="234"/>
    </location>
    <ligand>
        <name>Ca(2+)</name>
        <dbReference type="ChEBI" id="CHEBI:29108"/>
        <label>1</label>
    </ligand>
</feature>
<feature type="signal peptide" evidence="20">
    <location>
        <begin position="1"/>
        <end position="26"/>
    </location>
</feature>
<dbReference type="PANTHER" id="PTHR40457">
    <property type="entry name" value="PHOSPHOLIPASE A1"/>
    <property type="match status" value="1"/>
</dbReference>
<dbReference type="CDD" id="cd00541">
    <property type="entry name" value="OMPLA"/>
    <property type="match status" value="1"/>
</dbReference>
<dbReference type="Proteomes" id="UP000236724">
    <property type="component" value="Unassembled WGS sequence"/>
</dbReference>
<evidence type="ECO:0000256" key="19">
    <source>
        <dbReference type="PIRSR" id="PIRSR603187-2"/>
    </source>
</evidence>
<accession>A0A1H6FAI6</accession>
<keyword evidence="13 19" id="KW-0106">Calcium</keyword>
<evidence type="ECO:0000313" key="22">
    <source>
        <dbReference type="Proteomes" id="UP000236724"/>
    </source>
</evidence>
<evidence type="ECO:0000256" key="14">
    <source>
        <dbReference type="ARBA" id="ARBA00022963"/>
    </source>
</evidence>
<comment type="catalytic activity">
    <reaction evidence="2 20">
        <text>a 1,2-diacyl-sn-glycero-3-phosphocholine + H2O = a 1-acyl-sn-glycero-3-phosphocholine + a fatty acid + H(+)</text>
        <dbReference type="Rhea" id="RHEA:15801"/>
        <dbReference type="ChEBI" id="CHEBI:15377"/>
        <dbReference type="ChEBI" id="CHEBI:15378"/>
        <dbReference type="ChEBI" id="CHEBI:28868"/>
        <dbReference type="ChEBI" id="CHEBI:57643"/>
        <dbReference type="ChEBI" id="CHEBI:58168"/>
        <dbReference type="EC" id="3.1.1.4"/>
    </reaction>
</comment>
<dbReference type="GO" id="GO:0005509">
    <property type="term" value="F:calcium ion binding"/>
    <property type="evidence" value="ECO:0007669"/>
    <property type="project" value="TreeGrafter"/>
</dbReference>
<name>A0A1H6FAI6_9GAMM</name>
<evidence type="ECO:0000256" key="4">
    <source>
        <dbReference type="ARBA" id="ARBA00011702"/>
    </source>
</evidence>
<dbReference type="EMBL" id="FMSV02000515">
    <property type="protein sequence ID" value="SEH07107.1"/>
    <property type="molecule type" value="Genomic_DNA"/>
</dbReference>
<keyword evidence="11 20" id="KW-0732">Signal</keyword>
<comment type="subunit">
    <text evidence="4 20">Homodimer; dimerization is reversible, and the dimeric form is the active one.</text>
</comment>
<evidence type="ECO:0000256" key="11">
    <source>
        <dbReference type="ARBA" id="ARBA00022729"/>
    </source>
</evidence>
<dbReference type="GO" id="GO:0008970">
    <property type="term" value="F:phospholipase A1 activity"/>
    <property type="evidence" value="ECO:0007669"/>
    <property type="project" value="UniProtKB-EC"/>
</dbReference>
<comment type="function">
    <text evidence="20">Hydrolysis of phosphatidylcholine with phospholipase A2 (EC 3.1.1.4) and phospholipase A1 (EC 3.1.1.32) activities.</text>
</comment>
<evidence type="ECO:0000256" key="5">
    <source>
        <dbReference type="ARBA" id="ARBA00013179"/>
    </source>
</evidence>
<feature type="chain" id="PRO_5019612477" description="Phospholipase A1" evidence="20">
    <location>
        <begin position="27"/>
        <end position="356"/>
    </location>
</feature>
<protein>
    <recommendedName>
        <fullName evidence="7 20">Phospholipase A1</fullName>
        <ecNumber evidence="5 20">3.1.1.32</ecNumber>
        <ecNumber evidence="6 20">3.1.1.4</ecNumber>
    </recommendedName>
    <alternativeName>
        <fullName evidence="20">Phosphatidylcholine 1-acylhydrolase</fullName>
    </alternativeName>
</protein>
<dbReference type="GO" id="GO:0016042">
    <property type="term" value="P:lipid catabolic process"/>
    <property type="evidence" value="ECO:0007669"/>
    <property type="project" value="UniProtKB-KW"/>
</dbReference>
<organism evidence="21 22">
    <name type="scientific">Candidatus Venteria ishoeyi</name>
    <dbReference type="NCBI Taxonomy" id="1899563"/>
    <lineage>
        <taxon>Bacteria</taxon>
        <taxon>Pseudomonadati</taxon>
        <taxon>Pseudomonadota</taxon>
        <taxon>Gammaproteobacteria</taxon>
        <taxon>Thiotrichales</taxon>
        <taxon>Thiotrichaceae</taxon>
        <taxon>Venteria</taxon>
    </lineage>
</organism>
<keyword evidence="12 20" id="KW-0378">Hydrolase</keyword>
<evidence type="ECO:0000256" key="7">
    <source>
        <dbReference type="ARBA" id="ARBA00021726"/>
    </source>
</evidence>
<keyword evidence="9" id="KW-0812">Transmembrane</keyword>
<dbReference type="GO" id="GO:0004623">
    <property type="term" value="F:phospholipase A2 activity"/>
    <property type="evidence" value="ECO:0007669"/>
    <property type="project" value="UniProtKB-EC"/>
</dbReference>
<evidence type="ECO:0000256" key="6">
    <source>
        <dbReference type="ARBA" id="ARBA00013278"/>
    </source>
</evidence>
<keyword evidence="17 20" id="KW-0998">Cell outer membrane</keyword>
<evidence type="ECO:0000256" key="18">
    <source>
        <dbReference type="PIRSR" id="PIRSR603187-1"/>
    </source>
</evidence>
<evidence type="ECO:0000256" key="15">
    <source>
        <dbReference type="ARBA" id="ARBA00023098"/>
    </source>
</evidence>
<evidence type="ECO:0000256" key="17">
    <source>
        <dbReference type="ARBA" id="ARBA00023237"/>
    </source>
</evidence>
<evidence type="ECO:0000313" key="21">
    <source>
        <dbReference type="EMBL" id="SEH07107.1"/>
    </source>
</evidence>
<evidence type="ECO:0000256" key="12">
    <source>
        <dbReference type="ARBA" id="ARBA00022801"/>
    </source>
</evidence>
<feature type="binding site" description="in dimeric form" evidence="19">
    <location>
        <position position="188"/>
    </location>
    <ligand>
        <name>Ca(2+)</name>
        <dbReference type="ChEBI" id="CHEBI:29108"/>
        <label>1</label>
    </ligand>
</feature>
<evidence type="ECO:0000256" key="20">
    <source>
        <dbReference type="RuleBase" id="RU366027"/>
    </source>
</evidence>
<proteinExistence type="inferred from homology"/>
<evidence type="ECO:0000256" key="2">
    <source>
        <dbReference type="ARBA" id="ARBA00001604"/>
    </source>
</evidence>
<feature type="binding site" description="in dimeric form" evidence="19">
    <location>
        <position position="269"/>
    </location>
    <ligand>
        <name>Ca(2+)</name>
        <dbReference type="ChEBI" id="CHEBI:29108"/>
        <label>1</label>
    </ligand>
</feature>
<comment type="cofactor">
    <cofactor evidence="20">
        <name>Ca(2+)</name>
        <dbReference type="ChEBI" id="CHEBI:29108"/>
    </cofactor>
    <text evidence="20">Binds 1 Ca(2+) ion per monomer. In the dimeric form the Ca(2+) is bound by different amino acids with binding of each Ca(2+) shared with ligands coming from each monomer. The Ca(2+) ion may have a role in catalysis.</text>
</comment>
<comment type="similarity">
    <text evidence="3 20">Belongs to the phospholipase A1 family.</text>
</comment>
<dbReference type="RefSeq" id="WP_286019417.1">
    <property type="nucleotide sequence ID" value="NZ_FMSV02000515.1"/>
</dbReference>
<keyword evidence="22" id="KW-1185">Reference proteome</keyword>
<dbReference type="EC" id="3.1.1.32" evidence="5 20"/>
<dbReference type="Pfam" id="PF02253">
    <property type="entry name" value="PLA1"/>
    <property type="match status" value="1"/>
</dbReference>
<dbReference type="PANTHER" id="PTHR40457:SF1">
    <property type="entry name" value="PHOSPHOLIPASE A1"/>
    <property type="match status" value="1"/>
</dbReference>
<sequence>MYKRPATSLITALCCLYLVYAPPTQAEESQQVLNTCILDAMTTASDNTTIGFLKKQCQKHLAKLGAASNLSSTAISKQAQASSKQTDTSTSPVVKRIIAEKNSEDASFIITPYKPNYLLLGAYNFAEVHHAPFREMYNDDSIELDKIEAKFQLSFKFPVVKNLFGNNGDLYAAYTNRSFWQVYNKTLSSPFRETNHEPEAWLRFYTGWKIFGLNNAFNDIGINHQSNGRGGNLSRSWNRIYLRSVFAKGNLGFAIQPWYRLPETEEKDDNPDIHQYMGHFELTSVYKWQQHQFSLMLRNNLRSKNNHGTTQLDWSFPVYGRLRGYVQWFNGYGESLIDYNRRVNSIGLGIKLTDWL</sequence>
<evidence type="ECO:0000256" key="16">
    <source>
        <dbReference type="ARBA" id="ARBA00023136"/>
    </source>
</evidence>
<evidence type="ECO:0000256" key="9">
    <source>
        <dbReference type="ARBA" id="ARBA00022692"/>
    </source>
</evidence>
<keyword evidence="8" id="KW-1134">Transmembrane beta strand</keyword>
<keyword evidence="15 20" id="KW-0443">Lipid metabolism</keyword>
<dbReference type="AlphaFoldDB" id="A0A1H6FAI6"/>
<comment type="subcellular location">
    <subcellularLocation>
        <location evidence="20">Cell outer membrane</location>
        <topology evidence="20">Multi-pass membrane protein</topology>
    </subcellularLocation>
    <text evidence="20">One of the very few enzymes located there.</text>
</comment>
<keyword evidence="16" id="KW-0472">Membrane</keyword>
<dbReference type="PRINTS" id="PR01486">
    <property type="entry name" value="PHPHLIPASEA1"/>
</dbReference>
<gene>
    <name evidence="21" type="primary">pldA</name>
    <name evidence="21" type="ORF">MBHS_02976</name>
</gene>